<sequence length="195" mass="21685">MSTADAERRQAAQLPEGDVVGILLEQHARIQDLFSDVKSAKSEHKQQAFDELRALLAVHETAEEMIVRPVAQDTVGKEEAEARNREEKEANKVLAKLEKMNAGSAEFDTLLAEFEPAVLDHARHEEQEEFPSVHAGRSEQELKRMGTMLRMAEKIAPTHPHPAVAGSPMAQWSVGPFASLVDRTRDTINAAMRSR</sequence>
<keyword evidence="3" id="KW-1185">Reference proteome</keyword>
<dbReference type="OrthoDB" id="3212362at2"/>
<gene>
    <name evidence="2" type="ORF">FCI23_10645</name>
</gene>
<dbReference type="EMBL" id="SUMC01000007">
    <property type="protein sequence ID" value="TKA11774.1"/>
    <property type="molecule type" value="Genomic_DNA"/>
</dbReference>
<dbReference type="RefSeq" id="WP_136723234.1">
    <property type="nucleotide sequence ID" value="NZ_SUMC01000007.1"/>
</dbReference>
<dbReference type="InterPro" id="IPR012312">
    <property type="entry name" value="Hemerythrin-like"/>
</dbReference>
<dbReference type="PANTHER" id="PTHR35585">
    <property type="entry name" value="HHE DOMAIN PROTEIN (AFU_ORTHOLOGUE AFUA_4G00730)"/>
    <property type="match status" value="1"/>
</dbReference>
<protein>
    <submittedName>
        <fullName evidence="2">Hemerythrin domain-containing protein</fullName>
    </submittedName>
</protein>
<feature type="domain" description="Hemerythrin-like" evidence="1">
    <location>
        <begin position="20"/>
        <end position="131"/>
    </location>
</feature>
<organism evidence="2 3">
    <name type="scientific">Actinacidiphila oryziradicis</name>
    <dbReference type="NCBI Taxonomy" id="2571141"/>
    <lineage>
        <taxon>Bacteria</taxon>
        <taxon>Bacillati</taxon>
        <taxon>Actinomycetota</taxon>
        <taxon>Actinomycetes</taxon>
        <taxon>Kitasatosporales</taxon>
        <taxon>Streptomycetaceae</taxon>
        <taxon>Actinacidiphila</taxon>
    </lineage>
</organism>
<comment type="caution">
    <text evidence="2">The sequence shown here is derived from an EMBL/GenBank/DDBJ whole genome shotgun (WGS) entry which is preliminary data.</text>
</comment>
<evidence type="ECO:0000313" key="3">
    <source>
        <dbReference type="Proteomes" id="UP000305778"/>
    </source>
</evidence>
<name>A0A4U0SP17_9ACTN</name>
<dbReference type="Pfam" id="PF01814">
    <property type="entry name" value="Hemerythrin"/>
    <property type="match status" value="1"/>
</dbReference>
<dbReference type="Proteomes" id="UP000305778">
    <property type="component" value="Unassembled WGS sequence"/>
</dbReference>
<evidence type="ECO:0000259" key="1">
    <source>
        <dbReference type="Pfam" id="PF01814"/>
    </source>
</evidence>
<reference evidence="2 3" key="1">
    <citation type="submission" date="2019-04" db="EMBL/GenBank/DDBJ databases">
        <title>Streptomyces oryziradicis sp. nov., a novel actinomycete isolated from rhizosphere soil of rice (Oryza sativa L.).</title>
        <authorList>
            <person name="Li C."/>
        </authorList>
    </citation>
    <scope>NUCLEOTIDE SEQUENCE [LARGE SCALE GENOMIC DNA]</scope>
    <source>
        <strain evidence="2 3">NEAU-C40</strain>
    </source>
</reference>
<proteinExistence type="predicted"/>
<dbReference type="PANTHER" id="PTHR35585:SF1">
    <property type="entry name" value="HHE DOMAIN PROTEIN (AFU_ORTHOLOGUE AFUA_4G00730)"/>
    <property type="match status" value="1"/>
</dbReference>
<dbReference type="AlphaFoldDB" id="A0A4U0SP17"/>
<evidence type="ECO:0000313" key="2">
    <source>
        <dbReference type="EMBL" id="TKA11774.1"/>
    </source>
</evidence>
<accession>A0A4U0SP17</accession>